<evidence type="ECO:0000313" key="2">
    <source>
        <dbReference type="EMBL" id="MDQ0271407.1"/>
    </source>
</evidence>
<dbReference type="EMBL" id="JAUSUB010000014">
    <property type="protein sequence ID" value="MDQ0271407.1"/>
    <property type="molecule type" value="Genomic_DNA"/>
</dbReference>
<dbReference type="InterPro" id="IPR025847">
    <property type="entry name" value="MEDS_domain"/>
</dbReference>
<keyword evidence="3" id="KW-1185">Reference proteome</keyword>
<dbReference type="Proteomes" id="UP001238088">
    <property type="component" value="Unassembled WGS sequence"/>
</dbReference>
<gene>
    <name evidence="2" type="ORF">J2S17_003295</name>
</gene>
<proteinExistence type="predicted"/>
<sequence>MKNQFIELTKHNKGVHVFYNISELDSYVENCVSYILSSIEQDRHTLLIENDRIYGLVLEKLAPLLNEEQLKTIHFINNYDYYFSTGSFHPPAIFAYLTKIVTPFFEKKIPFQTWAHVEWGEQKDIFNILEQFEQDADKLVIEQGLCLVCAYDQDRVPPSLHTSLMRSHGYTLYEENNIPSTLYEGS</sequence>
<dbReference type="Pfam" id="PF14417">
    <property type="entry name" value="MEDS"/>
    <property type="match status" value="1"/>
</dbReference>
<reference evidence="2 3" key="1">
    <citation type="submission" date="2023-07" db="EMBL/GenBank/DDBJ databases">
        <title>Genomic Encyclopedia of Type Strains, Phase IV (KMG-IV): sequencing the most valuable type-strain genomes for metagenomic binning, comparative biology and taxonomic classification.</title>
        <authorList>
            <person name="Goeker M."/>
        </authorList>
    </citation>
    <scope>NUCLEOTIDE SEQUENCE [LARGE SCALE GENOMIC DNA]</scope>
    <source>
        <strain evidence="2 3">DSM 23494</strain>
    </source>
</reference>
<name>A0ABU0AJG4_9BACI</name>
<dbReference type="RefSeq" id="WP_307476518.1">
    <property type="nucleotide sequence ID" value="NZ_JAUSUB010000014.1"/>
</dbReference>
<organism evidence="2 3">
    <name type="scientific">Cytobacillus purgationiresistens</name>
    <dbReference type="NCBI Taxonomy" id="863449"/>
    <lineage>
        <taxon>Bacteria</taxon>
        <taxon>Bacillati</taxon>
        <taxon>Bacillota</taxon>
        <taxon>Bacilli</taxon>
        <taxon>Bacillales</taxon>
        <taxon>Bacillaceae</taxon>
        <taxon>Cytobacillus</taxon>
    </lineage>
</organism>
<evidence type="ECO:0000313" key="3">
    <source>
        <dbReference type="Proteomes" id="UP001238088"/>
    </source>
</evidence>
<comment type="caution">
    <text evidence="2">The sequence shown here is derived from an EMBL/GenBank/DDBJ whole genome shotgun (WGS) entry which is preliminary data.</text>
</comment>
<accession>A0ABU0AJG4</accession>
<evidence type="ECO:0000259" key="1">
    <source>
        <dbReference type="Pfam" id="PF14417"/>
    </source>
</evidence>
<feature type="domain" description="MEDS" evidence="1">
    <location>
        <begin position="16"/>
        <end position="168"/>
    </location>
</feature>
<protein>
    <recommendedName>
        <fullName evidence="1">MEDS domain-containing protein</fullName>
    </recommendedName>
</protein>